<dbReference type="GO" id="GO:0005524">
    <property type="term" value="F:ATP binding"/>
    <property type="evidence" value="ECO:0007669"/>
    <property type="project" value="InterPro"/>
</dbReference>
<evidence type="ECO:0000259" key="3">
    <source>
        <dbReference type="PROSITE" id="PS51194"/>
    </source>
</evidence>
<dbReference type="InterPro" id="IPR038718">
    <property type="entry name" value="SNF2-like_sf"/>
</dbReference>
<reference evidence="4" key="1">
    <citation type="submission" date="2020-10" db="EMBL/GenBank/DDBJ databases">
        <authorList>
            <person name="Gilroy R."/>
        </authorList>
    </citation>
    <scope>NUCLEOTIDE SEQUENCE</scope>
    <source>
        <strain evidence="4">11159</strain>
    </source>
</reference>
<dbReference type="InterPro" id="IPR049730">
    <property type="entry name" value="SNF2/RAD54-like_C"/>
</dbReference>
<evidence type="ECO:0000313" key="5">
    <source>
        <dbReference type="Proteomes" id="UP000823613"/>
    </source>
</evidence>
<gene>
    <name evidence="4" type="ORF">IAC58_03140</name>
</gene>
<dbReference type="InterPro" id="IPR014001">
    <property type="entry name" value="Helicase_ATP-bd"/>
</dbReference>
<dbReference type="AlphaFoldDB" id="A0A9D9DHE3"/>
<sequence>MRNEKIAKFFEEYKNKHISLDFSTYFETRITSFNLDSYTFTFNICLKNNGGPVKELNLEYDSDEEKFIIYSSRKYFVPSENTIEYNFLNEALANYIQNNLDAAYKNFSELDETIYQKQYIVNLNYFIDSLDRLNTKKQLQKYEGKLNIEFYFDTTGKAKTNIYTYISYLNQKSNRYTLEKLLRDVNNQNLLSGKKVPSLTLSFSLFNDSSQRVLDFLKSNIRYNSYYLENNVISNFDTLFKILKDKIVYIDSIPYQVRLNELKPKIEITNDYDLKIDKIDGYTELFNSNIYYNKSTFNIDIVSLDPIYNNLYELVKNAPVTSIKEHKDQFKYTTFLNYQNNFRYSNKIKREFEFNALNIKGYFDFNSKQEITVKSEYFINNIKYKPEDLKNDALLVYNRYQEVLISLGFKGGIMTDQGDIWSFLNDDLSILRELCDIYLSDSIKSKKLSMFNPPKVYIQNDVSILNAFLGESEYTPEELYAILKAIRKKRKFILLKDNIINIDSQNAIEFNKVTSELNLLKSEDDLNTKKEIPPYFAFKLNDSSLVDMQNEYVETLFNDFKNFKNLNLEPPLLNATLRPYQVDAFKWLNVCYKDNVGGILADDMGLGKTIEIISFLKGLNIDKPILVVSPTSLIFNWLNEYQKFAKDEEIIALYGQANDRKTKINSINPNKKVTYITSYESLRNDIYLYEDKEFDIAILDEAQFIKNIHALKTQSVKKINAKHKFVLTGTPIENSVIDLWSIFDFLMPGYLPNLSTFKEAYERDPNYSKTIKKLVAPFILRRVKDDVLKDLPEKYEVIMTCDMTIEQRKNYDAYKLLANDTLSSGGTVFNVLQYLTRLRQICISPSLFIEDYKGGSGKLNALIEILEDEINNGNRVLIFSQFVEALKIVENYLTQEEIKYFMITGQTKSQERVEICNEFNVNNRIKVGIISLKAGGTGLNLIGANVVIHLDPWWNYAAEQQATDRAHRIGQTRNVKVIKLICEDSIEQRVVELQNHKKDIVKEIVSTDDSSITNLTREDIKFILESNN</sequence>
<dbReference type="Gene3D" id="3.40.50.10810">
    <property type="entry name" value="Tandem AAA-ATPase domain"/>
    <property type="match status" value="1"/>
</dbReference>
<dbReference type="InterPro" id="IPR000330">
    <property type="entry name" value="SNF2_N"/>
</dbReference>
<keyword evidence="1" id="KW-0378">Hydrolase</keyword>
<evidence type="ECO:0000313" key="4">
    <source>
        <dbReference type="EMBL" id="MBO8427533.1"/>
    </source>
</evidence>
<name>A0A9D9DHE3_9BACL</name>
<dbReference type="InterPro" id="IPR013663">
    <property type="entry name" value="Helicase_SWF/SNF/SWI_bac"/>
</dbReference>
<dbReference type="SMART" id="SM00487">
    <property type="entry name" value="DEXDc"/>
    <property type="match status" value="1"/>
</dbReference>
<dbReference type="Pfam" id="PF00271">
    <property type="entry name" value="Helicase_C"/>
    <property type="match status" value="1"/>
</dbReference>
<dbReference type="SMART" id="SM00490">
    <property type="entry name" value="HELICc"/>
    <property type="match status" value="1"/>
</dbReference>
<dbReference type="Pfam" id="PF00176">
    <property type="entry name" value="SNF2-rel_dom"/>
    <property type="match status" value="1"/>
</dbReference>
<dbReference type="PANTHER" id="PTHR10799">
    <property type="entry name" value="SNF2/RAD54 HELICASE FAMILY"/>
    <property type="match status" value="1"/>
</dbReference>
<proteinExistence type="predicted"/>
<evidence type="ECO:0000256" key="1">
    <source>
        <dbReference type="ARBA" id="ARBA00022801"/>
    </source>
</evidence>
<dbReference type="InterPro" id="IPR001650">
    <property type="entry name" value="Helicase_C-like"/>
</dbReference>
<feature type="domain" description="Helicase ATP-binding" evidence="2">
    <location>
        <begin position="589"/>
        <end position="749"/>
    </location>
</feature>
<dbReference type="GO" id="GO:0016787">
    <property type="term" value="F:hydrolase activity"/>
    <property type="evidence" value="ECO:0007669"/>
    <property type="project" value="UniProtKB-KW"/>
</dbReference>
<dbReference type="PROSITE" id="PS51192">
    <property type="entry name" value="HELICASE_ATP_BIND_1"/>
    <property type="match status" value="1"/>
</dbReference>
<feature type="domain" description="Helicase C-terminal" evidence="3">
    <location>
        <begin position="858"/>
        <end position="1012"/>
    </location>
</feature>
<evidence type="ECO:0000259" key="2">
    <source>
        <dbReference type="PROSITE" id="PS51192"/>
    </source>
</evidence>
<dbReference type="CDD" id="cd18793">
    <property type="entry name" value="SF2_C_SNF"/>
    <property type="match status" value="1"/>
</dbReference>
<protein>
    <submittedName>
        <fullName evidence="4">SNF2 helicase associated domain-containing protein</fullName>
    </submittedName>
</protein>
<dbReference type="SUPFAM" id="SSF52540">
    <property type="entry name" value="P-loop containing nucleoside triphosphate hydrolases"/>
    <property type="match status" value="2"/>
</dbReference>
<dbReference type="Gene3D" id="3.40.50.300">
    <property type="entry name" value="P-loop containing nucleotide triphosphate hydrolases"/>
    <property type="match status" value="1"/>
</dbReference>
<dbReference type="InterPro" id="IPR027417">
    <property type="entry name" value="P-loop_NTPase"/>
</dbReference>
<organism evidence="4 5">
    <name type="scientific">Candidatus Onthovivens merdipullorum</name>
    <dbReference type="NCBI Taxonomy" id="2840889"/>
    <lineage>
        <taxon>Bacteria</taxon>
        <taxon>Bacillati</taxon>
        <taxon>Bacillota</taxon>
        <taxon>Bacilli</taxon>
        <taxon>Bacillales</taxon>
        <taxon>Candidatus Onthovivens</taxon>
    </lineage>
</organism>
<reference evidence="4" key="2">
    <citation type="journal article" date="2021" name="PeerJ">
        <title>Extensive microbial diversity within the chicken gut microbiome revealed by metagenomics and culture.</title>
        <authorList>
            <person name="Gilroy R."/>
            <person name="Ravi A."/>
            <person name="Getino M."/>
            <person name="Pursley I."/>
            <person name="Horton D.L."/>
            <person name="Alikhan N.F."/>
            <person name="Baker D."/>
            <person name="Gharbi K."/>
            <person name="Hall N."/>
            <person name="Watson M."/>
            <person name="Adriaenssens E.M."/>
            <person name="Foster-Nyarko E."/>
            <person name="Jarju S."/>
            <person name="Secka A."/>
            <person name="Antonio M."/>
            <person name="Oren A."/>
            <person name="Chaudhuri R.R."/>
            <person name="La Ragione R."/>
            <person name="Hildebrand F."/>
            <person name="Pallen M.J."/>
        </authorList>
    </citation>
    <scope>NUCLEOTIDE SEQUENCE</scope>
    <source>
        <strain evidence="4">11159</strain>
    </source>
</reference>
<dbReference type="EMBL" id="JADIMY010000066">
    <property type="protein sequence ID" value="MBO8427533.1"/>
    <property type="molecule type" value="Genomic_DNA"/>
</dbReference>
<dbReference type="PROSITE" id="PS51194">
    <property type="entry name" value="HELICASE_CTER"/>
    <property type="match status" value="1"/>
</dbReference>
<accession>A0A9D9DHE3</accession>
<comment type="caution">
    <text evidence="4">The sequence shown here is derived from an EMBL/GenBank/DDBJ whole genome shotgun (WGS) entry which is preliminary data.</text>
</comment>
<dbReference type="Proteomes" id="UP000823613">
    <property type="component" value="Unassembled WGS sequence"/>
</dbReference>
<dbReference type="Pfam" id="PF08455">
    <property type="entry name" value="SNF2_assoc"/>
    <property type="match status" value="1"/>
</dbReference>